<dbReference type="PANTHER" id="PTHR46825:SF9">
    <property type="entry name" value="BETA-LACTAMASE-RELATED DOMAIN-CONTAINING PROTEIN"/>
    <property type="match status" value="1"/>
</dbReference>
<organism evidence="5 6">
    <name type="scientific">Bacillus oleivorans</name>
    <dbReference type="NCBI Taxonomy" id="1448271"/>
    <lineage>
        <taxon>Bacteria</taxon>
        <taxon>Bacillati</taxon>
        <taxon>Bacillota</taxon>
        <taxon>Bacilli</taxon>
        <taxon>Bacillales</taxon>
        <taxon>Bacillaceae</taxon>
        <taxon>Bacillus</taxon>
    </lineage>
</organism>
<dbReference type="GO" id="GO:0004177">
    <property type="term" value="F:aminopeptidase activity"/>
    <property type="evidence" value="ECO:0007669"/>
    <property type="project" value="UniProtKB-EC"/>
</dbReference>
<protein>
    <submittedName>
        <fullName evidence="5">Proline-specific peptidase</fullName>
    </submittedName>
</protein>
<proteinExistence type="inferred from homology"/>
<dbReference type="EMBL" id="OAOP01000001">
    <property type="protein sequence ID" value="SNX67189.1"/>
    <property type="molecule type" value="Genomic_DNA"/>
</dbReference>
<dbReference type="InterPro" id="IPR012338">
    <property type="entry name" value="Beta-lactam/transpept-like"/>
</dbReference>
<name>A0A285CI57_9BACI</name>
<evidence type="ECO:0000313" key="6">
    <source>
        <dbReference type="Proteomes" id="UP000219546"/>
    </source>
</evidence>
<accession>A0A285CI57</accession>
<dbReference type="Proteomes" id="UP000219546">
    <property type="component" value="Unassembled WGS sequence"/>
</dbReference>
<dbReference type="InterPro" id="IPR050491">
    <property type="entry name" value="AmpC-like"/>
</dbReference>
<dbReference type="PANTHER" id="PTHR46825">
    <property type="entry name" value="D-ALANYL-D-ALANINE-CARBOXYPEPTIDASE/ENDOPEPTIDASE AMPH"/>
    <property type="match status" value="1"/>
</dbReference>
<feature type="domain" description="AB hydrolase-1" evidence="4">
    <location>
        <begin position="34"/>
        <end position="270"/>
    </location>
</feature>
<dbReference type="Pfam" id="PF00561">
    <property type="entry name" value="Abhydrolase_1"/>
    <property type="match status" value="1"/>
</dbReference>
<dbReference type="Gene3D" id="3.40.50.1820">
    <property type="entry name" value="alpha/beta hydrolase"/>
    <property type="match status" value="1"/>
</dbReference>
<comment type="similarity">
    <text evidence="1">Belongs to the peptidase S33 family.</text>
</comment>
<dbReference type="InterPro" id="IPR029058">
    <property type="entry name" value="AB_hydrolase_fold"/>
</dbReference>
<dbReference type="SUPFAM" id="SSF56601">
    <property type="entry name" value="beta-lactamase/transpeptidase-like"/>
    <property type="match status" value="1"/>
</dbReference>
<dbReference type="RefSeq" id="WP_245855548.1">
    <property type="nucleotide sequence ID" value="NZ_JBEPMQ010000003.1"/>
</dbReference>
<evidence type="ECO:0000256" key="2">
    <source>
        <dbReference type="ARBA" id="ARBA00022801"/>
    </source>
</evidence>
<evidence type="ECO:0000259" key="3">
    <source>
        <dbReference type="Pfam" id="PF00144"/>
    </source>
</evidence>
<dbReference type="InterPro" id="IPR000073">
    <property type="entry name" value="AB_hydrolase_1"/>
</dbReference>
<keyword evidence="2" id="KW-0378">Hydrolase</keyword>
<evidence type="ECO:0000313" key="5">
    <source>
        <dbReference type="EMBL" id="SNX67189.1"/>
    </source>
</evidence>
<dbReference type="PRINTS" id="PR00111">
    <property type="entry name" value="ABHYDROLASE"/>
</dbReference>
<gene>
    <name evidence="5" type="ORF">SAMN05877753_101506</name>
</gene>
<dbReference type="SUPFAM" id="SSF53474">
    <property type="entry name" value="alpha/beta-Hydrolases"/>
    <property type="match status" value="1"/>
</dbReference>
<keyword evidence="6" id="KW-1185">Reference proteome</keyword>
<reference evidence="5 6" key="1">
    <citation type="submission" date="2017-08" db="EMBL/GenBank/DDBJ databases">
        <authorList>
            <person name="de Groot N.N."/>
        </authorList>
    </citation>
    <scope>NUCLEOTIDE SEQUENCE [LARGE SCALE GENOMIC DNA]</scope>
    <source>
        <strain evidence="5 6">JC228</strain>
    </source>
</reference>
<dbReference type="PRINTS" id="PR00793">
    <property type="entry name" value="PROAMNOPTASE"/>
</dbReference>
<sequence length="769" mass="86619">MYADLNGTRIFFEVDGTGWKKEGDKLVDKPVCFVLHGGPGGTHLGFRPHFSQLNETLQLVYIDNRGSGFSDRGPQKSYTLENNVEDVEALRKYLGFKKIYLLGHSYGGMVAMSYALKYQDNLDGLLLLTTSPSSSFLEKAKAFVEKNGTEEQKEMANVLWNGAFQSLDHVAKYYQVMGPLYSKKQSDVDTPQAAVLGHRSYEALNEGFGNFLRSFDMRDQLETIYVPTLVMAGRYDWITPVEESEQIASLIPNSRLVVFENSSHNVHVDETETFFETVLTFINHTGGKKMSKVDSLPGFEEAAQKLVEKYHIPGTSVALAKEGEVIYQTSFGFRNVENAYPINEDTVFGIGSITKSFTCVAIMQLQEQGKLQVHDPIIQYLPEFRLKDSSTVKELTIHHLMTHSAGIPPLSTLYYAMRRTMEIDPSVKDYKSLLVDEKDKDYIDTYEQLMDFIANEDVELLGKPGKHFSYSNDSYALLGCIIERVSGESYEQYVYDHILKPCGMNRSFFTIDEYGADGNVSMSYAIESVDDRKRVYEAPIWWDAPAMRAAGFLKSTAKDMLKYAEIFRNGGVVNDKRILNESSVNEMMKHHIKIQPGKFYGYGLMITEDYFGTKLIEHGGNLKAIAAQMSILPEEGITGVILTNLAGVPASRILELAFNDLQGRDPNTSHMDLKEVELPLAILEKYAGDYVSNEGTKVSIGIENEKLTFTYQGNVHPIKPVGENLFLAKVNDLFELLQIHRDENGNAESITCHYRKFPKVSSKQLTKEI</sequence>
<dbReference type="AlphaFoldDB" id="A0A285CI57"/>
<dbReference type="InterPro" id="IPR001466">
    <property type="entry name" value="Beta-lactam-related"/>
</dbReference>
<dbReference type="GO" id="GO:0006508">
    <property type="term" value="P:proteolysis"/>
    <property type="evidence" value="ECO:0007669"/>
    <property type="project" value="InterPro"/>
</dbReference>
<evidence type="ECO:0000256" key="1">
    <source>
        <dbReference type="ARBA" id="ARBA00010088"/>
    </source>
</evidence>
<feature type="domain" description="Beta-lactamase-related" evidence="3">
    <location>
        <begin position="299"/>
        <end position="652"/>
    </location>
</feature>
<dbReference type="Gene3D" id="3.40.710.10">
    <property type="entry name" value="DD-peptidase/beta-lactamase superfamily"/>
    <property type="match status" value="1"/>
</dbReference>
<evidence type="ECO:0000259" key="4">
    <source>
        <dbReference type="Pfam" id="PF00561"/>
    </source>
</evidence>
<dbReference type="InterPro" id="IPR002410">
    <property type="entry name" value="Peptidase_S33"/>
</dbReference>
<dbReference type="Pfam" id="PF00144">
    <property type="entry name" value="Beta-lactamase"/>
    <property type="match status" value="1"/>
</dbReference>